<feature type="domain" description="Ig-like" evidence="8">
    <location>
        <begin position="472"/>
        <end position="563"/>
    </location>
</feature>
<dbReference type="GO" id="GO:0004672">
    <property type="term" value="F:protein kinase activity"/>
    <property type="evidence" value="ECO:0007669"/>
    <property type="project" value="InterPro"/>
</dbReference>
<feature type="domain" description="Ig-like" evidence="8">
    <location>
        <begin position="2109"/>
        <end position="2200"/>
    </location>
</feature>
<dbReference type="SMART" id="SM00060">
    <property type="entry name" value="FN3"/>
    <property type="match status" value="2"/>
</dbReference>
<dbReference type="Proteomes" id="UP000887013">
    <property type="component" value="Unassembled WGS sequence"/>
</dbReference>
<dbReference type="SMART" id="SM00408">
    <property type="entry name" value="IGc2"/>
    <property type="match status" value="31"/>
</dbReference>
<dbReference type="GO" id="GO:0045989">
    <property type="term" value="P:positive regulation of striated muscle contraction"/>
    <property type="evidence" value="ECO:0007669"/>
    <property type="project" value="UniProtKB-ARBA"/>
</dbReference>
<dbReference type="Pfam" id="PF00041">
    <property type="entry name" value="fn3"/>
    <property type="match status" value="1"/>
</dbReference>
<dbReference type="PROSITE" id="PS50835">
    <property type="entry name" value="IG_LIKE"/>
    <property type="match status" value="31"/>
</dbReference>
<dbReference type="InterPro" id="IPR003599">
    <property type="entry name" value="Ig_sub"/>
</dbReference>
<comment type="subcellular location">
    <subcellularLocation>
        <location evidence="1">Cytoplasm</location>
        <location evidence="1">Myofibril</location>
        <location evidence="1">Sarcomere</location>
        <location evidence="1">A band</location>
    </subcellularLocation>
</comment>
<dbReference type="InterPro" id="IPR013106">
    <property type="entry name" value="Ig_V-set"/>
</dbReference>
<dbReference type="Pfam" id="PF07679">
    <property type="entry name" value="I-set"/>
    <property type="match status" value="31"/>
</dbReference>
<feature type="domain" description="Ig-like" evidence="8">
    <location>
        <begin position="2318"/>
        <end position="2407"/>
    </location>
</feature>
<evidence type="ECO:0000256" key="6">
    <source>
        <dbReference type="ARBA" id="ARBA00023319"/>
    </source>
</evidence>
<feature type="domain" description="Ig-like" evidence="8">
    <location>
        <begin position="3728"/>
        <end position="3817"/>
    </location>
</feature>
<feature type="domain" description="Ig-like" evidence="8">
    <location>
        <begin position="401"/>
        <end position="460"/>
    </location>
</feature>
<dbReference type="InterPro" id="IPR007110">
    <property type="entry name" value="Ig-like_dom"/>
</dbReference>
<reference evidence="10" key="1">
    <citation type="submission" date="2020-08" db="EMBL/GenBank/DDBJ databases">
        <title>Multicomponent nature underlies the extraordinary mechanical properties of spider dragline silk.</title>
        <authorList>
            <person name="Kono N."/>
            <person name="Nakamura H."/>
            <person name="Mori M."/>
            <person name="Yoshida Y."/>
            <person name="Ohtoshi R."/>
            <person name="Malay A.D."/>
            <person name="Moran D.A.P."/>
            <person name="Tomita M."/>
            <person name="Numata K."/>
            <person name="Arakawa K."/>
        </authorList>
    </citation>
    <scope>NUCLEOTIDE SEQUENCE</scope>
</reference>
<feature type="domain" description="Ig-like" evidence="8">
    <location>
        <begin position="2510"/>
        <end position="2600"/>
    </location>
</feature>
<organism evidence="10 11">
    <name type="scientific">Nephila pilipes</name>
    <name type="common">Giant wood spider</name>
    <name type="synonym">Nephila maculata</name>
    <dbReference type="NCBI Taxonomy" id="299642"/>
    <lineage>
        <taxon>Eukaryota</taxon>
        <taxon>Metazoa</taxon>
        <taxon>Ecdysozoa</taxon>
        <taxon>Arthropoda</taxon>
        <taxon>Chelicerata</taxon>
        <taxon>Arachnida</taxon>
        <taxon>Araneae</taxon>
        <taxon>Araneomorphae</taxon>
        <taxon>Entelegynae</taxon>
        <taxon>Araneoidea</taxon>
        <taxon>Nephilidae</taxon>
        <taxon>Nephila</taxon>
    </lineage>
</organism>
<feature type="domain" description="Ig-like" evidence="8">
    <location>
        <begin position="2807"/>
        <end position="2897"/>
    </location>
</feature>
<dbReference type="InterPro" id="IPR003961">
    <property type="entry name" value="FN3_dom"/>
</dbReference>
<feature type="domain" description="Ig-like" evidence="8">
    <location>
        <begin position="658"/>
        <end position="749"/>
    </location>
</feature>
<comment type="caution">
    <text evidence="10">The sequence shown here is derived from an EMBL/GenBank/DDBJ whole genome shotgun (WGS) entry which is preliminary data.</text>
</comment>
<evidence type="ECO:0000259" key="7">
    <source>
        <dbReference type="PROSITE" id="PS50011"/>
    </source>
</evidence>
<gene>
    <name evidence="10" type="primary">Unc-89</name>
    <name evidence="10" type="ORF">NPIL_176711</name>
</gene>
<evidence type="ECO:0000256" key="5">
    <source>
        <dbReference type="ARBA" id="ARBA00023157"/>
    </source>
</evidence>
<protein>
    <submittedName>
        <fullName evidence="10">Obscurin</fullName>
    </submittedName>
</protein>
<keyword evidence="6" id="KW-0393">Immunoglobulin domain</keyword>
<dbReference type="PROSITE" id="PS50853">
    <property type="entry name" value="FN3"/>
    <property type="match status" value="2"/>
</dbReference>
<feature type="domain" description="Ig-like" evidence="8">
    <location>
        <begin position="3141"/>
        <end position="3230"/>
    </location>
</feature>
<dbReference type="SUPFAM" id="SSF56112">
    <property type="entry name" value="Protein kinase-like (PK-like)"/>
    <property type="match status" value="2"/>
</dbReference>
<dbReference type="SMART" id="SM00220">
    <property type="entry name" value="S_TKc"/>
    <property type="match status" value="2"/>
</dbReference>
<feature type="domain" description="Ig-like" evidence="8">
    <location>
        <begin position="1628"/>
        <end position="1718"/>
    </location>
</feature>
<feature type="domain" description="Ig-like" evidence="8">
    <location>
        <begin position="2709"/>
        <end position="2799"/>
    </location>
</feature>
<feature type="domain" description="Ig-like" evidence="8">
    <location>
        <begin position="1820"/>
        <end position="1910"/>
    </location>
</feature>
<evidence type="ECO:0000256" key="3">
    <source>
        <dbReference type="ARBA" id="ARBA00022490"/>
    </source>
</evidence>
<accession>A0A8X6QDA4</accession>
<feature type="domain" description="Ig-like" evidence="8">
    <location>
        <begin position="1146"/>
        <end position="1236"/>
    </location>
</feature>
<dbReference type="InterPro" id="IPR003598">
    <property type="entry name" value="Ig_sub2"/>
</dbReference>
<dbReference type="PANTHER" id="PTHR47633">
    <property type="entry name" value="IMMUNOGLOBULIN"/>
    <property type="match status" value="1"/>
</dbReference>
<dbReference type="GO" id="GO:0040017">
    <property type="term" value="P:positive regulation of locomotion"/>
    <property type="evidence" value="ECO:0007669"/>
    <property type="project" value="UniProtKB-ARBA"/>
</dbReference>
<feature type="domain" description="Ig-like" evidence="8">
    <location>
        <begin position="2613"/>
        <end position="2702"/>
    </location>
</feature>
<feature type="domain" description="Ig-like" evidence="8">
    <location>
        <begin position="853"/>
        <end position="942"/>
    </location>
</feature>
<dbReference type="GO" id="GO:0060298">
    <property type="term" value="P:positive regulation of sarcomere organization"/>
    <property type="evidence" value="ECO:0007669"/>
    <property type="project" value="UniProtKB-ARBA"/>
</dbReference>
<dbReference type="EMBL" id="BMAW01030270">
    <property type="protein sequence ID" value="GFU15662.1"/>
    <property type="molecule type" value="Genomic_DNA"/>
</dbReference>
<dbReference type="GO" id="GO:0005524">
    <property type="term" value="F:ATP binding"/>
    <property type="evidence" value="ECO:0007669"/>
    <property type="project" value="InterPro"/>
</dbReference>
<evidence type="ECO:0000313" key="11">
    <source>
        <dbReference type="Proteomes" id="UP000887013"/>
    </source>
</evidence>
<feature type="domain" description="Ig-like" evidence="8">
    <location>
        <begin position="1914"/>
        <end position="2004"/>
    </location>
</feature>
<dbReference type="GO" id="GO:0009653">
    <property type="term" value="P:anatomical structure morphogenesis"/>
    <property type="evidence" value="ECO:0007669"/>
    <property type="project" value="UniProtKB-ARBA"/>
</dbReference>
<feature type="domain" description="Protein kinase" evidence="7">
    <location>
        <begin position="3260"/>
        <end position="3513"/>
    </location>
</feature>
<dbReference type="Pfam" id="PF00069">
    <property type="entry name" value="Pkinase"/>
    <property type="match status" value="2"/>
</dbReference>
<dbReference type="InterPro" id="IPR036116">
    <property type="entry name" value="FN3_sf"/>
</dbReference>
<feature type="domain" description="Ig-like" evidence="8">
    <location>
        <begin position="950"/>
        <end position="1043"/>
    </location>
</feature>
<feature type="domain" description="Ig-like" evidence="8">
    <location>
        <begin position="177"/>
        <end position="267"/>
    </location>
</feature>
<dbReference type="InterPro" id="IPR013783">
    <property type="entry name" value="Ig-like_fold"/>
</dbReference>
<keyword evidence="4" id="KW-0677">Repeat</keyword>
<keyword evidence="3" id="KW-0963">Cytoplasm</keyword>
<feature type="domain" description="Ig-like" evidence="8">
    <location>
        <begin position="1435"/>
        <end position="1526"/>
    </location>
</feature>
<evidence type="ECO:0000256" key="4">
    <source>
        <dbReference type="ARBA" id="ARBA00022737"/>
    </source>
</evidence>
<dbReference type="FunFam" id="2.60.40.10:FF:000032">
    <property type="entry name" value="palladin isoform X1"/>
    <property type="match status" value="4"/>
</dbReference>
<dbReference type="SMART" id="SM00409">
    <property type="entry name" value="IG"/>
    <property type="match status" value="31"/>
</dbReference>
<keyword evidence="11" id="KW-1185">Reference proteome</keyword>
<evidence type="ECO:0000256" key="1">
    <source>
        <dbReference type="ARBA" id="ARBA00004161"/>
    </source>
</evidence>
<dbReference type="CDD" id="cd00063">
    <property type="entry name" value="FN3"/>
    <property type="match status" value="2"/>
</dbReference>
<feature type="domain" description="Ig-like" evidence="8">
    <location>
        <begin position="2009"/>
        <end position="2103"/>
    </location>
</feature>
<keyword evidence="5" id="KW-1015">Disulfide bond</keyword>
<feature type="domain" description="Ig-like" evidence="8">
    <location>
        <begin position="2416"/>
        <end position="2505"/>
    </location>
</feature>
<feature type="domain" description="Ig-like" evidence="8">
    <location>
        <begin position="3047"/>
        <end position="3134"/>
    </location>
</feature>
<dbReference type="GO" id="GO:0031672">
    <property type="term" value="C:A band"/>
    <property type="evidence" value="ECO:0007669"/>
    <property type="project" value="UniProtKB-SubCell"/>
</dbReference>
<evidence type="ECO:0000259" key="9">
    <source>
        <dbReference type="PROSITE" id="PS50853"/>
    </source>
</evidence>
<evidence type="ECO:0000313" key="10">
    <source>
        <dbReference type="EMBL" id="GFU15662.1"/>
    </source>
</evidence>
<feature type="domain" description="Fibronectin type-III" evidence="9">
    <location>
        <begin position="3824"/>
        <end position="3918"/>
    </location>
</feature>
<dbReference type="SUPFAM" id="SSF48726">
    <property type="entry name" value="Immunoglobulin"/>
    <property type="match status" value="31"/>
</dbReference>
<dbReference type="InterPro" id="IPR036179">
    <property type="entry name" value="Ig-like_dom_sf"/>
</dbReference>
<dbReference type="OrthoDB" id="6412718at2759"/>
<dbReference type="SMART" id="SM00406">
    <property type="entry name" value="IGv"/>
    <property type="match status" value="4"/>
</dbReference>
<proteinExistence type="inferred from homology"/>
<feature type="domain" description="Ig-like" evidence="8">
    <location>
        <begin position="1049"/>
        <end position="1138"/>
    </location>
</feature>
<dbReference type="PROSITE" id="PS50011">
    <property type="entry name" value="PROTEIN_KINASE_DOM"/>
    <property type="match status" value="2"/>
</dbReference>
<dbReference type="PANTHER" id="PTHR47633:SF4">
    <property type="entry name" value="MYOPALLADIN ISOFORM X1"/>
    <property type="match status" value="1"/>
</dbReference>
<dbReference type="FunFam" id="2.60.40.10:FF:000107">
    <property type="entry name" value="Myosin, light chain kinase a"/>
    <property type="match status" value="5"/>
</dbReference>
<feature type="domain" description="Ig-like" evidence="8">
    <location>
        <begin position="1531"/>
        <end position="1618"/>
    </location>
</feature>
<dbReference type="FunFam" id="2.60.40.10:FF:000425">
    <property type="entry name" value="Myosin light chain kinase"/>
    <property type="match status" value="11"/>
</dbReference>
<comment type="similarity">
    <text evidence="2">Belongs to the protein kinase superfamily. CAMK Ser/Thr protein kinase family.</text>
</comment>
<dbReference type="InterPro" id="IPR011009">
    <property type="entry name" value="Kinase-like_dom_sf"/>
</dbReference>
<dbReference type="Gene3D" id="3.30.200.20">
    <property type="entry name" value="Phosphorylase Kinase, domain 1"/>
    <property type="match status" value="2"/>
</dbReference>
<dbReference type="Gene3D" id="1.10.510.10">
    <property type="entry name" value="Transferase(Phosphotransferase) domain 1"/>
    <property type="match status" value="2"/>
</dbReference>
<evidence type="ECO:0000256" key="2">
    <source>
        <dbReference type="ARBA" id="ARBA00006692"/>
    </source>
</evidence>
<dbReference type="Gene3D" id="2.60.40.10">
    <property type="entry name" value="Immunoglobulins"/>
    <property type="match status" value="33"/>
</dbReference>
<evidence type="ECO:0000259" key="8">
    <source>
        <dbReference type="PROSITE" id="PS50835"/>
    </source>
</evidence>
<sequence>MRFPVCYHCSISKLFLNLNAIKIKIASAQSPGSNAVLPEVEIVDCADDDDLKLRFQSLKSGVPGFPFTIKGKTIELKEEWLKAIQESSAPHIEDLGDEELDQIEDQATKIEEFYEKHETKVEVVEDFEAYEEMQTVITESVRSGSLTSLEDFHSALDDEPSLCLTASDLETGGPGRPRFTTPLKALTCAEGVEAVLECEVCASPDVNVAWLKDNSPLSSSRRAILEADGGKHRLLIKKTECADSGLYTIIASNVHGTTSCSAPLTVSSAPGTLPPISPDGTPLSYGPIFREKLRDTELQEGTDFRVCVIVEGEPKSELKFFKNEEEIGTTGRIRHHKENDDCYELIVDKVQKDDAGKYSCVAKSSAGQNVTACEIAVTSSKVFVKVDEDPDKTSTPDLTDNVQWAKDNVEVDSERFKVSIDEAQDTVSLMFQHVTPDDAGMYTCVASTSSGKISCSAELTVQGGLLRDPEAPKLKALNKTVDVKEGNSALLELSATGFPKPVITWSKDGEELKLGDKYVMLQEDDETFTMAIKDVSADDSGKYCAEAINDMGKDEVTYDVRITSPPKFLKQMKGSTVLVGEDIEFTVEIDGTPEPTVAWSKDGQTLAPSERVKITSDGKVRKLVIKNATVEDAGNYSCIIKNENGSQGGFGAVQVNSPAKFVKGLNDATINTGENVEFSVTVTGNPTPTLKWLKDGKEVKIDDSHIVQRKKSDTSYTLIIKETTTEDIGEYSCEIVNEHGKDTSKGTLKLKEKLGFKKGLKDIQVSEDEDFELKVNISGTPKPTVKWSKDGSDLVIDGEHVEFKTEEADDSLTVIVHKSTPEDSGTYKCTITNSEGSETTESKVTVKEEVKAPTFTKELKDVTVTEGETVEFSVKFTGKPKVKWTKGDAELKIDSKHFEYKKEEADDSLTIILHDAKPEDSGKYSCILTNSAGSVTTSSNVKVTAEEKAPTFQKGLKDITVKESETVNFTVKFSGKPKPSAKWDKDGAELTIDNKHFELRYEEAEDSLTLVLNKATKEDAGTYRCTISNSVGSEKTTSKLEVTETEKSPSVTKKLKDITTVEEETVELTVEYEGVPKPETKWQKDGKDIKIDDDHIEITKEDRSETLTINEVSKEDAGEYSCTISNSAGSETTKSKITVKEDTSSPKFVKGLKDQSVKEEQTVKFTVKFTGKPKPTVKWTKDDAELTIDGKHVQSVEEAEDSLTIIIKDTKIVDSGKYSCTITNSEGSETTTSKLTVSEATSSPEFTQKLKDKDVKEGNDAEFNVKFTGKPLPTAKWTFDSADLTIDNTHTELKVEEDGASLTLIIHGATKEDAGKYSCIISSPLGSQTSSGKLTVSVAPQFVKTLEDIEAEEGASLRLNVKFEGQPEPKVVWKKDGKLVEIDGKSVKTSIESDDSVTLIIDKLKKEDVGKYTCEISNAHGSASTSGNVTVTGKPVIKKPLENKEVTVGDTNVEFVAEAKGTPDPDVKWFLNGKELSESDSYSISSDAAKGVYKLILKKVTNDMSGEIRFEVSNPSGKADCKGTISLLKKPTFLKDLADVSLLDGDTLKLETSVDGAPVPTVKWYKGKKELSSENVKIKSEGSNHSLVIDETQMEDSGTYICKAKNKVGEATQQSIVTVKSRKDTQAPMFITHLYDQTIVVDDSGRLEAKITGKPDPEVTWYRGDEELKANEKTIIKSEAESNTYTLTLRDLKIEDTAKYTCKAVNKYGEAKETAQITIKEPVAPHIEELEDVEVRYGAPARLKAKISGFPKPDVVWSKDGSTVKASDLFEISASPESKNYALAIKSVKSDEVGRYSCVASNQAGETTAECSLSIKAQIPVFVRDPKDQSLDVGEEFKFEAEVHGYPPPEITWLKDNKPIETNSHLKTSKNGDVYKLEGTIKAVEDAGVFTCKAVNKAGEDSRKATLKISDFAPKITEKLPSSIDLTEGEPLNLKAKISGKPIPEIKWVKDGKPLRPSNRIKMSVSPDGTAELNIADMTHDDAGMYKVVATNDKGQTASESNVGVAFRPKTTKPFVGQLHDMDAIVGKPIVLEAKVTGNPQPKIEWLKNDNKLESGPHVKLSESENKAILIIENAKLDDAGEYKLTATNDQGEDSSSAAVKVSEPGKKPVIVKELKAGKVLEGDEAKLQVVVSGQPMPTVAWMHNGRNVMEGQHCTPNIEDNGLATLTIHEVKCEDGGMYSAIATNNLGKAVSEAPVIVTPRVKIDTEKKPTKVFEFLKSLMPQLVPEGKPCTLEAEVTTDPKPISVKWTKDGKEIPPSERVQITEDANGTLKLCISNLTPGDRGKYAVIVSDGNIEIKSEAMVNMLPSMPGMSGNKPAFIKGLEPLKVSEGETIKLKAELQPDTGSKIKWMKDGDDIVKSDRIQILEQPNGAIALIIEAAVPEDSGKYVVIATNDEGKTRSSAMVAVVGDGFKLPEIVESLKPASFVQGEPGKLTAKIDGEPKPDVKWLKDGVPIEPSDRIKMTQNPDGTVTLDIAKVNPEDAGKYTLLISNVGGEMRSSANVEVIQSPLFVKPLEAVTGVADCPAKLECKISGDPLPDIKWTKDGNEVSDDDTNIRKRQLPSGEVALVFDKCKPENAGDYTCTATNKHGEKSCSAPLKVISKDIEGQHKSSASIVTPLGDLKVQEGDTFKLETSVSGNPIPEVRWFLDDQPISISDTILPTFDGKKATLKVYRCNPRHEGVYECRASNNQGDASSKGKVFIQPHTPPKFIERLSDMQFLANQPMKLMCRVEGVPDPVVDWYFNRNKLDSGVKYSILREGDKCILTVPHPRPADSGIYECRARNEVGKDSCNANIAVSGADTEGEPAMFLKKLKDSSVLNGMSAKLTACICGTPKPEVKWFKDGTQLSPDNRLTLEADPNGVIRLIIRGAQKADAGTYRVSISNKFGSDTCTAILSIEGEDKIKPEVTKREVTKPLITTGPPSPLPHAPYIFKMTDDTASLGWRPAIPQFPQVPFTYRLEMCRIPDGQWSTYKSGIKDSSCDVRDLAPGVDYMFRVRVENRYGASEPSPYVTAHRSRLHRPLSPADFEPKDYDLEHLKLDKYAAAPRFLRTEEDCTYAIRGHPARIEFWVYGCPQPKITWSFNNVPVEAGKYDFLEDRNGQVILFITRMGDDDVGTYTCKAVNEHGEAQRKIKLLIADTPVFTKRLEPQTIMIRKGGEFRCRAIGIPYPKIKWFKDWHPLSESSRIHIKWEEPDTCILTLNDSILKDGGLYTCTATNIAGTATTSAMLNVEECENEYHILTYKRPPFSKPNERPFEDFYDIGDELGRGTQGITYHVVERKTGRSLAAKVMHGADKLMDFMTAEMDIMNQLCHPRLVRLWDAHQTKSSLTLATDLCGGGELLPNIIHRGKLTESIVAHYIKQILEGLQHMHEKNIAHLGLTIGDVLLTRLNCDNIKIADFGLATRLYSGREFIQEYGHPEFVAPEIANKQPVTLAADMWSVGIIAYILMVGESPFLRENDRETLKEVQRGMPNFFHDNFAVLSDDARDFVTQLLQSDPSKRLDVNAALKHKWLDLDSVPDICDELEIIDNLRDYYKKWRSWYSNASCRWFFRRRTLESCFTHPSRMIYPPNEEYTPPATPDRELDRSRVKPAAFDDVTFRQRIEREAIDPRSESHYQNGPDTFLLPLRDPDFPVRIRRYLKVGANRSPILANHLRDKHWGYSDVAVKERRKFVDVMDEEIDDEKKGVSQSANLRLRHEVGTVGSGYEHIETRSQKKRRGFRGTAGTAPFFREKIKHAVVRENEDAEFQCRVTASPDAQVSWFRNDGILIESSRIIINKWSDGRCSLTLRPAKAYDVGVYKCVARNTHGVSVCRARLNLGSVSAKPDPPKADKVSDTEIFLTWMPPKFDGFSPTFGYALECKEEGSEAWTKLANNISHEFYLVRDLKPATTYYFHLCAVNKFGWSEFGTASEPIMTLAESAPKIELGRAEKFQQDQTDSGQELILDTLDQVKLDYGREDEPVVLEEAQPTDLYNYISEVAKGRFSLVMKVWHKKVNGTFVAKACDLTGAAGAAAHKEFEIYESLQHEKIANLHSASISKSTMFFIMEKLSGIDVISYLSMRPLYTEEVVSKIIHQVIDALEYLHFRGICNFELQPDNVVMEDRHHPNIKLVDFGSAQFVPEEGAKVQVHGNPEYLAPEVLKGEEVHTPADIWGVGVLTYILLSGVSPFAGDSEKETRDNVLYVRYHFDHLYKEATPEATHFLMQLFKRTPQKRPTAEECLENKWLLPNEFMIKKREHAVFLSHHLKEFSEQFHSLKSKSTPTNLLNIFGKPETR</sequence>
<dbReference type="InterPro" id="IPR013098">
    <property type="entry name" value="Ig_I-set"/>
</dbReference>
<dbReference type="InterPro" id="IPR000719">
    <property type="entry name" value="Prot_kinase_dom"/>
</dbReference>
<feature type="domain" description="Ig-like" evidence="8">
    <location>
        <begin position="752"/>
        <end position="845"/>
    </location>
</feature>
<dbReference type="FunFam" id="2.60.40.10:FF:000345">
    <property type="entry name" value="Muscle M-line assembly protein unc-89"/>
    <property type="match status" value="10"/>
</dbReference>
<feature type="domain" description="Ig-like" evidence="8">
    <location>
        <begin position="2201"/>
        <end position="2305"/>
    </location>
</feature>
<feature type="domain" description="Ig-like" evidence="8">
    <location>
        <begin position="1244"/>
        <end position="1337"/>
    </location>
</feature>
<feature type="domain" description="Ig-like" evidence="8">
    <location>
        <begin position="1725"/>
        <end position="1814"/>
    </location>
</feature>
<feature type="domain" description="Ig-like" evidence="8">
    <location>
        <begin position="566"/>
        <end position="656"/>
    </location>
</feature>
<feature type="domain" description="Fibronectin type-III" evidence="9">
    <location>
        <begin position="2922"/>
        <end position="3022"/>
    </location>
</feature>
<feature type="domain" description="Ig-like" evidence="8">
    <location>
        <begin position="1340"/>
        <end position="1430"/>
    </location>
</feature>
<dbReference type="GO" id="GO:0030154">
    <property type="term" value="P:cell differentiation"/>
    <property type="evidence" value="ECO:0007669"/>
    <property type="project" value="UniProtKB-ARBA"/>
</dbReference>
<feature type="domain" description="Protein kinase" evidence="7">
    <location>
        <begin position="3972"/>
        <end position="4224"/>
    </location>
</feature>
<dbReference type="SUPFAM" id="SSF49265">
    <property type="entry name" value="Fibronectin type III"/>
    <property type="match status" value="2"/>
</dbReference>
<dbReference type="CDD" id="cd00096">
    <property type="entry name" value="Ig"/>
    <property type="match status" value="2"/>
</dbReference>
<feature type="domain" description="Ig-like" evidence="8">
    <location>
        <begin position="287"/>
        <end position="371"/>
    </location>
</feature>
<name>A0A8X6QDA4_NEPPI</name>